<dbReference type="GO" id="GO:0016791">
    <property type="term" value="F:phosphatase activity"/>
    <property type="evidence" value="ECO:0007669"/>
    <property type="project" value="UniProtKB-ARBA"/>
</dbReference>
<dbReference type="InterPro" id="IPR000150">
    <property type="entry name" value="Cof"/>
</dbReference>
<sequence>MILFWNQSKKKVRGKKLTKKIAFFDIDGTLLNHQKKLPEQTKQAIQDLKEAGVFCAIATGRAPFMYKKLREELGIDSFVSFNGQYVVFEGEEIYTNPLSSPQLEELHKNAKENNHPMVFMNHEKMMASESDHPFIKDSLGSLYIDHPPVDASFYKEREIYQSLIFCEGGEIDDYRHRHTDFDYIRWHQYSCDVLPRGGSKAEGIKKLIEAAGLHIDDSYAFGDGLNDVEMIREAGTGVAMGNAVPQTKDVSDHVTEDVNQDGLVKAIYDVGLLKN</sequence>
<dbReference type="EMBL" id="JADZSC010000001">
    <property type="protein sequence ID" value="MBH0228979.1"/>
    <property type="molecule type" value="Genomic_DNA"/>
</dbReference>
<dbReference type="NCBIfam" id="TIGR00099">
    <property type="entry name" value="Cof-subfamily"/>
    <property type="match status" value="1"/>
</dbReference>
<reference evidence="1 2" key="1">
    <citation type="journal article" date="2005" name="Int. J. Syst. Evol. Microbiol.">
        <title>Halobacillus yeomjeoni sp. nov., isolated from a marine solar saltern in Korea.</title>
        <authorList>
            <person name="Yoon J.H."/>
            <person name="Kang S.J."/>
            <person name="Lee C.H."/>
            <person name="Oh H.W."/>
            <person name="Oh T.K."/>
        </authorList>
    </citation>
    <scope>NUCLEOTIDE SEQUENCE [LARGE SCALE GENOMIC DNA]</scope>
    <source>
        <strain evidence="1 2">KCTC 3957</strain>
    </source>
</reference>
<evidence type="ECO:0000313" key="1">
    <source>
        <dbReference type="EMBL" id="MBH0228979.1"/>
    </source>
</evidence>
<evidence type="ECO:0000313" key="2">
    <source>
        <dbReference type="Proteomes" id="UP000614490"/>
    </source>
</evidence>
<proteinExistence type="predicted"/>
<dbReference type="Proteomes" id="UP000614490">
    <property type="component" value="Unassembled WGS sequence"/>
</dbReference>
<keyword evidence="2" id="KW-1185">Reference proteome</keyword>
<dbReference type="PANTHER" id="PTHR10000">
    <property type="entry name" value="PHOSPHOSERINE PHOSPHATASE"/>
    <property type="match status" value="1"/>
</dbReference>
<dbReference type="CDD" id="cd07517">
    <property type="entry name" value="HAD_HPP"/>
    <property type="match status" value="1"/>
</dbReference>
<dbReference type="Pfam" id="PF08282">
    <property type="entry name" value="Hydrolase_3"/>
    <property type="match status" value="1"/>
</dbReference>
<comment type="caution">
    <text evidence="1">The sequence shown here is derived from an EMBL/GenBank/DDBJ whole genome shotgun (WGS) entry which is preliminary data.</text>
</comment>
<dbReference type="PANTHER" id="PTHR10000:SF25">
    <property type="entry name" value="PHOSPHATASE YKRA-RELATED"/>
    <property type="match status" value="1"/>
</dbReference>
<dbReference type="GO" id="GO:0005829">
    <property type="term" value="C:cytosol"/>
    <property type="evidence" value="ECO:0007669"/>
    <property type="project" value="TreeGrafter"/>
</dbReference>
<dbReference type="SFLD" id="SFLDG01144">
    <property type="entry name" value="C2.B.4:_PGP_Like"/>
    <property type="match status" value="1"/>
</dbReference>
<dbReference type="Gene3D" id="3.30.1240.10">
    <property type="match status" value="1"/>
</dbReference>
<dbReference type="NCBIfam" id="TIGR01484">
    <property type="entry name" value="HAD-SF-IIB"/>
    <property type="match status" value="1"/>
</dbReference>
<keyword evidence="1" id="KW-0378">Hydrolase</keyword>
<dbReference type="InterPro" id="IPR023214">
    <property type="entry name" value="HAD_sf"/>
</dbReference>
<name>A0A931HTB8_9BACI</name>
<dbReference type="PROSITE" id="PS01228">
    <property type="entry name" value="COF_1"/>
    <property type="match status" value="1"/>
</dbReference>
<accession>A0A931HTB8</accession>
<dbReference type="AlphaFoldDB" id="A0A931HTB8"/>
<organism evidence="1 2">
    <name type="scientific">Halobacillus yeomjeoni</name>
    <dbReference type="NCBI Taxonomy" id="311194"/>
    <lineage>
        <taxon>Bacteria</taxon>
        <taxon>Bacillati</taxon>
        <taxon>Bacillota</taxon>
        <taxon>Bacilli</taxon>
        <taxon>Bacillales</taxon>
        <taxon>Bacillaceae</taxon>
        <taxon>Halobacillus</taxon>
    </lineage>
</organism>
<dbReference type="InterPro" id="IPR006379">
    <property type="entry name" value="HAD-SF_hydro_IIB"/>
</dbReference>
<protein>
    <submittedName>
        <fullName evidence="1">Cof-type HAD-IIB family hydrolase</fullName>
    </submittedName>
</protein>
<gene>
    <name evidence="1" type="ORF">H0267_02025</name>
</gene>
<dbReference type="SFLD" id="SFLDG01140">
    <property type="entry name" value="C2.B:_Phosphomannomutase_and_P"/>
    <property type="match status" value="1"/>
</dbReference>
<dbReference type="Gene3D" id="3.40.50.1000">
    <property type="entry name" value="HAD superfamily/HAD-like"/>
    <property type="match status" value="1"/>
</dbReference>
<dbReference type="InterPro" id="IPR036412">
    <property type="entry name" value="HAD-like_sf"/>
</dbReference>
<dbReference type="PROSITE" id="PS01229">
    <property type="entry name" value="COF_2"/>
    <property type="match status" value="1"/>
</dbReference>
<dbReference type="SFLD" id="SFLDS00003">
    <property type="entry name" value="Haloacid_Dehalogenase"/>
    <property type="match status" value="1"/>
</dbReference>
<dbReference type="GO" id="GO:0000287">
    <property type="term" value="F:magnesium ion binding"/>
    <property type="evidence" value="ECO:0007669"/>
    <property type="project" value="TreeGrafter"/>
</dbReference>
<dbReference type="SUPFAM" id="SSF56784">
    <property type="entry name" value="HAD-like"/>
    <property type="match status" value="1"/>
</dbReference>